<keyword evidence="6 7" id="KW-0472">Membrane</keyword>
<evidence type="ECO:0000256" key="5">
    <source>
        <dbReference type="ARBA" id="ARBA00022989"/>
    </source>
</evidence>
<comment type="caution">
    <text evidence="8">The sequence shown here is derived from an EMBL/GenBank/DDBJ whole genome shotgun (WGS) entry which is preliminary data.</text>
</comment>
<keyword evidence="5 7" id="KW-1133">Transmembrane helix</keyword>
<comment type="subcellular location">
    <subcellularLocation>
        <location evidence="1">Cell membrane</location>
        <topology evidence="1">Multi-pass membrane protein</topology>
    </subcellularLocation>
</comment>
<dbReference type="CDD" id="cd06173">
    <property type="entry name" value="MFS_MefA_like"/>
    <property type="match status" value="1"/>
</dbReference>
<feature type="transmembrane region" description="Helical" evidence="7">
    <location>
        <begin position="249"/>
        <end position="274"/>
    </location>
</feature>
<dbReference type="EMBL" id="JAKKUT010000002">
    <property type="protein sequence ID" value="MDG2991119.1"/>
    <property type="molecule type" value="Genomic_DNA"/>
</dbReference>
<gene>
    <name evidence="8" type="ORF">L3556_09295</name>
</gene>
<evidence type="ECO:0000313" key="8">
    <source>
        <dbReference type="EMBL" id="MDG2991119.1"/>
    </source>
</evidence>
<evidence type="ECO:0000256" key="3">
    <source>
        <dbReference type="ARBA" id="ARBA00022475"/>
    </source>
</evidence>
<dbReference type="Pfam" id="PF07690">
    <property type="entry name" value="MFS_1"/>
    <property type="match status" value="1"/>
</dbReference>
<organism evidence="8 9">
    <name type="scientific">Candidatus Synechococcus calcipolaris G9</name>
    <dbReference type="NCBI Taxonomy" id="1497997"/>
    <lineage>
        <taxon>Bacteria</taxon>
        <taxon>Bacillati</taxon>
        <taxon>Cyanobacteriota</taxon>
        <taxon>Cyanophyceae</taxon>
        <taxon>Synechococcales</taxon>
        <taxon>Synechococcaceae</taxon>
        <taxon>Synechococcus</taxon>
    </lineage>
</organism>
<dbReference type="Proteomes" id="UP001154265">
    <property type="component" value="Unassembled WGS sequence"/>
</dbReference>
<name>A0ABT6EZU1_9SYNE</name>
<dbReference type="PANTHER" id="PTHR43266:SF2">
    <property type="entry name" value="MAJOR FACILITATOR SUPERFAMILY (MFS) PROFILE DOMAIN-CONTAINING PROTEIN"/>
    <property type="match status" value="1"/>
</dbReference>
<keyword evidence="3" id="KW-1003">Cell membrane</keyword>
<dbReference type="PANTHER" id="PTHR43266">
    <property type="entry name" value="MACROLIDE-EFFLUX PROTEIN"/>
    <property type="match status" value="1"/>
</dbReference>
<evidence type="ECO:0000256" key="4">
    <source>
        <dbReference type="ARBA" id="ARBA00022692"/>
    </source>
</evidence>
<dbReference type="InterPro" id="IPR011701">
    <property type="entry name" value="MFS"/>
</dbReference>
<reference evidence="8" key="2">
    <citation type="submission" date="2022-01" db="EMBL/GenBank/DDBJ databases">
        <authorList>
            <person name="Zivanovic Y."/>
            <person name="Moreira D."/>
            <person name="Lopez-Garcia P."/>
        </authorList>
    </citation>
    <scope>NUCLEOTIDE SEQUENCE</scope>
    <source>
        <strain evidence="8">G9</strain>
    </source>
</reference>
<feature type="transmembrane region" description="Helical" evidence="7">
    <location>
        <begin position="341"/>
        <end position="361"/>
    </location>
</feature>
<dbReference type="Gene3D" id="1.20.1250.20">
    <property type="entry name" value="MFS general substrate transporter like domains"/>
    <property type="match status" value="1"/>
</dbReference>
<keyword evidence="9" id="KW-1185">Reference proteome</keyword>
<feature type="transmembrane region" description="Helical" evidence="7">
    <location>
        <begin position="406"/>
        <end position="423"/>
    </location>
</feature>
<dbReference type="SUPFAM" id="SSF103473">
    <property type="entry name" value="MFS general substrate transporter"/>
    <property type="match status" value="1"/>
</dbReference>
<dbReference type="RefSeq" id="WP_277866999.1">
    <property type="nucleotide sequence ID" value="NZ_JAKKUT010000002.1"/>
</dbReference>
<evidence type="ECO:0000256" key="7">
    <source>
        <dbReference type="SAM" id="Phobius"/>
    </source>
</evidence>
<evidence type="ECO:0000256" key="1">
    <source>
        <dbReference type="ARBA" id="ARBA00004651"/>
    </source>
</evidence>
<evidence type="ECO:0000256" key="6">
    <source>
        <dbReference type="ARBA" id="ARBA00023136"/>
    </source>
</evidence>
<proteinExistence type="predicted"/>
<feature type="transmembrane region" description="Helical" evidence="7">
    <location>
        <begin position="286"/>
        <end position="308"/>
    </location>
</feature>
<feature type="transmembrane region" description="Helical" evidence="7">
    <location>
        <begin position="30"/>
        <end position="53"/>
    </location>
</feature>
<accession>A0ABT6EZU1</accession>
<keyword evidence="2" id="KW-0813">Transport</keyword>
<evidence type="ECO:0000313" key="9">
    <source>
        <dbReference type="Proteomes" id="UP001154265"/>
    </source>
</evidence>
<sequence>MTVEPELRPSEIASLPDLEDPPLWQNRNFIILWLGQVLSQLADKIYLVLVIALTTEFFQPPHQSISPWVSAIMVVFTIPAVLFGSLAGVFVDRWPKKRTLVWTNLGRAVFVTLLPLSIWLWPGQMVGFVLLLALTFGISTLTQFFSPAEQSAIPLLVAKGQLLSANSLYTLTMMAAVIVGFAAGEPLLSLASRLGDGGGAMLVAASYGGAALGLQFLSASEQCPLPSLTYGQVWKDLRLGFRLLKKQPLLSNALIQLVVLFSVLAALSVLLIRLAEIIPALDTDQFGFLLAAGAVGMGMGIVLLNLLGQRLAYRFWSLVGCFGMAIMLTALGLFYSSLGASLGLIAGLGFFAALIAIPMQTTLQTLTPEDQRGTIFGLQNNLVNIALTVPLALAGLAETWVGLPKVLWGLAIIIGLGGGFTALRSQLDRVNVK</sequence>
<reference evidence="8" key="1">
    <citation type="journal article" date="2022" name="Genome Biol. Evol.">
        <title>A New Gene Family Diagnostic for Intracellular Biomineralization of Amorphous Ca Carbonates by Cyanobacteria.</title>
        <authorList>
            <person name="Benzerara K."/>
            <person name="Duprat E."/>
            <person name="Bitard-Feildel T."/>
            <person name="Caumes G."/>
            <person name="Cassier-Chauvat C."/>
            <person name="Chauvat F."/>
            <person name="Dezi M."/>
            <person name="Diop S.I."/>
            <person name="Gaschignard G."/>
            <person name="Gorgen S."/>
            <person name="Gugger M."/>
            <person name="Lopez-Garcia P."/>
            <person name="Millet M."/>
            <person name="Skouri-Panet F."/>
            <person name="Moreira D."/>
            <person name="Callebaut I."/>
        </authorList>
    </citation>
    <scope>NUCLEOTIDE SEQUENCE</scope>
    <source>
        <strain evidence="8">G9</strain>
    </source>
</reference>
<feature type="transmembrane region" description="Helical" evidence="7">
    <location>
        <begin position="382"/>
        <end position="400"/>
    </location>
</feature>
<protein>
    <submittedName>
        <fullName evidence="8">MFS transporter</fullName>
    </submittedName>
</protein>
<feature type="transmembrane region" description="Helical" evidence="7">
    <location>
        <begin position="128"/>
        <end position="146"/>
    </location>
</feature>
<dbReference type="InterPro" id="IPR036259">
    <property type="entry name" value="MFS_trans_sf"/>
</dbReference>
<feature type="transmembrane region" description="Helical" evidence="7">
    <location>
        <begin position="101"/>
        <end position="121"/>
    </location>
</feature>
<keyword evidence="4 7" id="KW-0812">Transmembrane</keyword>
<feature type="transmembrane region" description="Helical" evidence="7">
    <location>
        <begin position="65"/>
        <end position="89"/>
    </location>
</feature>
<evidence type="ECO:0000256" key="2">
    <source>
        <dbReference type="ARBA" id="ARBA00022448"/>
    </source>
</evidence>
<feature type="transmembrane region" description="Helical" evidence="7">
    <location>
        <begin position="315"/>
        <end position="335"/>
    </location>
</feature>
<feature type="transmembrane region" description="Helical" evidence="7">
    <location>
        <begin position="166"/>
        <end position="184"/>
    </location>
</feature>